<comment type="caution">
    <text evidence="2">The sequence shown here is derived from an EMBL/GenBank/DDBJ whole genome shotgun (WGS) entry which is preliminary data.</text>
</comment>
<accession>A0ABT1SYX1</accession>
<keyword evidence="1" id="KW-0732">Signal</keyword>
<evidence type="ECO:0000256" key="1">
    <source>
        <dbReference type="SAM" id="SignalP"/>
    </source>
</evidence>
<protein>
    <submittedName>
        <fullName evidence="2">DUF928 domain-containing protein</fullName>
    </submittedName>
</protein>
<dbReference type="RefSeq" id="WP_256537748.1">
    <property type="nucleotide sequence ID" value="NZ_JANHOH010000001.1"/>
</dbReference>
<evidence type="ECO:0000313" key="2">
    <source>
        <dbReference type="EMBL" id="MCQ6957543.1"/>
    </source>
</evidence>
<dbReference type="Proteomes" id="UP001204376">
    <property type="component" value="Unassembled WGS sequence"/>
</dbReference>
<dbReference type="EMBL" id="JANHOH010000001">
    <property type="protein sequence ID" value="MCQ6957543.1"/>
    <property type="molecule type" value="Genomic_DNA"/>
</dbReference>
<proteinExistence type="predicted"/>
<organism evidence="2 3">
    <name type="scientific">Mucilaginibacter aquariorum</name>
    <dbReference type="NCBI Taxonomy" id="2967225"/>
    <lineage>
        <taxon>Bacteria</taxon>
        <taxon>Pseudomonadati</taxon>
        <taxon>Bacteroidota</taxon>
        <taxon>Sphingobacteriia</taxon>
        <taxon>Sphingobacteriales</taxon>
        <taxon>Sphingobacteriaceae</taxon>
        <taxon>Mucilaginibacter</taxon>
    </lineage>
</organism>
<feature type="signal peptide" evidence="1">
    <location>
        <begin position="1"/>
        <end position="19"/>
    </location>
</feature>
<reference evidence="2 3" key="1">
    <citation type="submission" date="2022-07" db="EMBL/GenBank/DDBJ databases">
        <title>Mucilaginibacter sp. JC4.</title>
        <authorList>
            <person name="Le V."/>
            <person name="Ko S.-R."/>
            <person name="Ahn C.-Y."/>
            <person name="Oh H.-M."/>
        </authorList>
    </citation>
    <scope>NUCLEOTIDE SEQUENCE [LARGE SCALE GENOMIC DNA]</scope>
    <source>
        <strain evidence="2 3">JC4</strain>
    </source>
</reference>
<dbReference type="InterPro" id="IPR013783">
    <property type="entry name" value="Ig-like_fold"/>
</dbReference>
<name>A0ABT1SYX1_9SPHI</name>
<gene>
    <name evidence="2" type="ORF">NPE20_06230</name>
</gene>
<sequence length="358" mass="40284">MKYRIICCFLLFISSRLSAQVSFIPEIYGRNVNGLFSCRITGGLISTPAKLTITVKERASGVICAIRTPEFNLLPGTNPIPLTAARSAAIQFSNNRIGQISASTRSFPEGDYEYCFSITFTRSDNPPVEQCFDYTLAPFAELNLIDPYNKDKICDKRPLLSWQPLLPAIPGALYQLVLAEVKSGQTPTEALNYNLALVNQSGIMSPTLPYPSIAKELENKKKYAWQVTAYKNQTILNRSEIWEFAIDCKDSMKRTAANGYRDIEDLSKGNFYIATGVLSFSFINAFGEGKLNYEIFGIDNPQKKIKHLPKLKIINGTNQIDIDLYDIGSFKNNTFYILKVTLPDGKVKNLRFIYREQP</sequence>
<keyword evidence="3" id="KW-1185">Reference proteome</keyword>
<dbReference type="Gene3D" id="2.60.40.10">
    <property type="entry name" value="Immunoglobulins"/>
    <property type="match status" value="1"/>
</dbReference>
<feature type="chain" id="PRO_5046467442" evidence="1">
    <location>
        <begin position="20"/>
        <end position="358"/>
    </location>
</feature>
<evidence type="ECO:0000313" key="3">
    <source>
        <dbReference type="Proteomes" id="UP001204376"/>
    </source>
</evidence>